<dbReference type="GO" id="GO:0005834">
    <property type="term" value="C:heterotrimeric G-protein complex"/>
    <property type="evidence" value="ECO:0007669"/>
    <property type="project" value="InterPro"/>
</dbReference>
<dbReference type="GO" id="GO:0031683">
    <property type="term" value="F:G-protein beta/gamma-subunit complex binding"/>
    <property type="evidence" value="ECO:0007669"/>
    <property type="project" value="InterPro"/>
</dbReference>
<keyword evidence="10" id="KW-0449">Lipoprotein</keyword>
<dbReference type="GO" id="GO:0000750">
    <property type="term" value="P:pheromone-dependent signal transduction involved in conjugation with cellular fusion"/>
    <property type="evidence" value="ECO:0007669"/>
    <property type="project" value="TreeGrafter"/>
</dbReference>
<dbReference type="GO" id="GO:0046872">
    <property type="term" value="F:metal ion binding"/>
    <property type="evidence" value="ECO:0007669"/>
    <property type="project" value="UniProtKB-KW"/>
</dbReference>
<evidence type="ECO:0000313" key="14">
    <source>
        <dbReference type="EMBL" id="KAG7194112.1"/>
    </source>
</evidence>
<dbReference type="PROSITE" id="PS51882">
    <property type="entry name" value="G_ALPHA"/>
    <property type="match status" value="1"/>
</dbReference>
<comment type="caution">
    <text evidence="14">The sequence shown here is derived from an EMBL/GenBank/DDBJ whole genome shotgun (WGS) entry which is preliminary data.</text>
</comment>
<dbReference type="GO" id="GO:0005737">
    <property type="term" value="C:cytoplasm"/>
    <property type="evidence" value="ECO:0007669"/>
    <property type="project" value="TreeGrafter"/>
</dbReference>
<evidence type="ECO:0000256" key="12">
    <source>
        <dbReference type="PIRSR" id="PIRSR601019-2"/>
    </source>
</evidence>
<dbReference type="SMART" id="SM00275">
    <property type="entry name" value="G_alpha"/>
    <property type="match status" value="1"/>
</dbReference>
<proteinExistence type="predicted"/>
<evidence type="ECO:0000256" key="5">
    <source>
        <dbReference type="ARBA" id="ARBA00022801"/>
    </source>
</evidence>
<keyword evidence="3 12" id="KW-0479">Metal-binding</keyword>
<dbReference type="FunFam" id="3.40.50.300:FF:000692">
    <property type="entry name" value="Guanine nucleotide-binding protein subunit alpha"/>
    <property type="match status" value="1"/>
</dbReference>
<dbReference type="OrthoDB" id="5817230at2759"/>
<keyword evidence="4 11" id="KW-0547">Nucleotide-binding</keyword>
<dbReference type="PANTHER" id="PTHR10218">
    <property type="entry name" value="GTP-BINDING PROTEIN ALPHA SUBUNIT"/>
    <property type="match status" value="1"/>
</dbReference>
<dbReference type="GO" id="GO:0001664">
    <property type="term" value="F:G protein-coupled receptor binding"/>
    <property type="evidence" value="ECO:0007669"/>
    <property type="project" value="InterPro"/>
</dbReference>
<dbReference type="PRINTS" id="PR00318">
    <property type="entry name" value="GPROTEINA"/>
</dbReference>
<dbReference type="EMBL" id="JAHMUF010000008">
    <property type="protein sequence ID" value="KAG7194112.1"/>
    <property type="molecule type" value="Genomic_DNA"/>
</dbReference>
<organism evidence="14 15">
    <name type="scientific">Scheffersomyces spartinae</name>
    <dbReference type="NCBI Taxonomy" id="45513"/>
    <lineage>
        <taxon>Eukaryota</taxon>
        <taxon>Fungi</taxon>
        <taxon>Dikarya</taxon>
        <taxon>Ascomycota</taxon>
        <taxon>Saccharomycotina</taxon>
        <taxon>Pichiomycetes</taxon>
        <taxon>Debaryomycetaceae</taxon>
        <taxon>Scheffersomyces</taxon>
    </lineage>
</organism>
<evidence type="ECO:0000256" key="10">
    <source>
        <dbReference type="ARBA" id="ARBA00023288"/>
    </source>
</evidence>
<feature type="binding site" evidence="11">
    <location>
        <position position="439"/>
    </location>
    <ligand>
        <name>GTP</name>
        <dbReference type="ChEBI" id="CHEBI:37565"/>
    </ligand>
</feature>
<keyword evidence="7 11" id="KW-0342">GTP-binding</keyword>
<dbReference type="PANTHER" id="PTHR10218:SF302">
    <property type="entry name" value="GUANINE NUCLEOTIDE-BINDING PROTEIN ALPHA-5 SUBUNIT"/>
    <property type="match status" value="1"/>
</dbReference>
<dbReference type="GeneID" id="66118194"/>
<dbReference type="AlphaFoldDB" id="A0A9P7VA20"/>
<dbReference type="Gene3D" id="1.10.400.10">
    <property type="entry name" value="GI Alpha 1, domain 2-like"/>
    <property type="match status" value="1"/>
</dbReference>
<dbReference type="FunFam" id="3.40.50.300:FF:000563">
    <property type="entry name" value="Guanine nucleotide-binding protein alpha subunit"/>
    <property type="match status" value="1"/>
</dbReference>
<evidence type="ECO:0000256" key="1">
    <source>
        <dbReference type="ARBA" id="ARBA00001946"/>
    </source>
</evidence>
<dbReference type="Gene3D" id="3.40.50.300">
    <property type="entry name" value="P-loop containing nucleotide triphosphate hydrolases"/>
    <property type="match status" value="2"/>
</dbReference>
<evidence type="ECO:0000256" key="11">
    <source>
        <dbReference type="PIRSR" id="PIRSR601019-1"/>
    </source>
</evidence>
<evidence type="ECO:0000256" key="2">
    <source>
        <dbReference type="ARBA" id="ARBA00022707"/>
    </source>
</evidence>
<dbReference type="InterPro" id="IPR002975">
    <property type="entry name" value="Fungi_Gprotein_alpha"/>
</dbReference>
<dbReference type="Proteomes" id="UP000790833">
    <property type="component" value="Unassembled WGS sequence"/>
</dbReference>
<dbReference type="InterPro" id="IPR001019">
    <property type="entry name" value="Gprotein_alpha_su"/>
</dbReference>
<dbReference type="CDD" id="cd00066">
    <property type="entry name" value="G-alpha"/>
    <property type="match status" value="1"/>
</dbReference>
<feature type="binding site" evidence="11">
    <location>
        <begin position="289"/>
        <end position="295"/>
    </location>
    <ligand>
        <name>GTP</name>
        <dbReference type="ChEBI" id="CHEBI:37565"/>
    </ligand>
</feature>
<comment type="cofactor">
    <cofactor evidence="1">
        <name>Mg(2+)</name>
        <dbReference type="ChEBI" id="CHEBI:18420"/>
    </cofactor>
</comment>
<feature type="binding site" evidence="12">
    <location>
        <position position="54"/>
    </location>
    <ligand>
        <name>Mg(2+)</name>
        <dbReference type="ChEBI" id="CHEBI:18420"/>
    </ligand>
</feature>
<keyword evidence="6 12" id="KW-0460">Magnesium</keyword>
<protein>
    <submittedName>
        <fullName evidence="14">Guanine nucleotide-binding protein subunit alpha</fullName>
    </submittedName>
</protein>
<evidence type="ECO:0000313" key="15">
    <source>
        <dbReference type="Proteomes" id="UP000790833"/>
    </source>
</evidence>
<feature type="region of interest" description="Disordered" evidence="13">
    <location>
        <begin position="164"/>
        <end position="185"/>
    </location>
</feature>
<feature type="binding site" evidence="12">
    <location>
        <position position="295"/>
    </location>
    <ligand>
        <name>Mg(2+)</name>
        <dbReference type="ChEBI" id="CHEBI:18420"/>
    </ligand>
</feature>
<keyword evidence="5" id="KW-0378">Hydrolase</keyword>
<keyword evidence="8" id="KW-0564">Palmitate</keyword>
<feature type="binding site" evidence="11">
    <location>
        <begin position="314"/>
        <end position="318"/>
    </location>
    <ligand>
        <name>GTP</name>
        <dbReference type="ChEBI" id="CHEBI:37565"/>
    </ligand>
</feature>
<dbReference type="PRINTS" id="PR01241">
    <property type="entry name" value="GPROTEINAFNG"/>
</dbReference>
<evidence type="ECO:0000256" key="8">
    <source>
        <dbReference type="ARBA" id="ARBA00023139"/>
    </source>
</evidence>
<dbReference type="GO" id="GO:0007186">
    <property type="term" value="P:G protein-coupled receptor signaling pathway"/>
    <property type="evidence" value="ECO:0007669"/>
    <property type="project" value="InterPro"/>
</dbReference>
<evidence type="ECO:0000256" key="7">
    <source>
        <dbReference type="ARBA" id="ARBA00023134"/>
    </source>
</evidence>
<keyword evidence="9" id="KW-0807">Transducer</keyword>
<dbReference type="SUPFAM" id="SSF47895">
    <property type="entry name" value="Transducin (alpha subunit), insertion domain"/>
    <property type="match status" value="1"/>
</dbReference>
<evidence type="ECO:0000256" key="3">
    <source>
        <dbReference type="ARBA" id="ARBA00022723"/>
    </source>
</evidence>
<dbReference type="RefSeq" id="XP_043049659.1">
    <property type="nucleotide sequence ID" value="XM_043195486.1"/>
</dbReference>
<evidence type="ECO:0000256" key="13">
    <source>
        <dbReference type="SAM" id="MobiDB-lite"/>
    </source>
</evidence>
<dbReference type="InterPro" id="IPR011025">
    <property type="entry name" value="GproteinA_insert"/>
</dbReference>
<sequence length="467" mass="53390">MGCIVSSPDDFDNDPFSQDRLLNDAIDKELAKSKLRDRNQIKLLLLGAGESGKSTVLKQLKLLHTSGFTDGEKKQYTQVIWVDAIQSMKILLQQARKLHIPLDCDDVLSPLAIHRDILLVTDPFGQMDTSVVGGNDFLNEYVIRYSKNYRSERRLKSTGMASGFVEEQPQSLPPPKYSSSRSGGLLTPTCEEAKSRLFKALEADEISNAEIDDDDDDDDDDMHKYEQKTHYTRNDISEAITNLWKYDTGIKKCFERANEFQLETNASYYFDNIERFANPNYQCTDQDILHGRIKTTGITETNLSVKNYNIKVLDAGGQRSERKKWIHCFEDITAVVFVLAISEYDQVLFEDELVNRMHEAIVLFDSLCNSRWFANTPFVLFLNKIDLFEKKLAKSNLKDYFPEYTGTANDVDTAATFFEQGFLRLNRTKKPIYVHRTCATDTQSMKFILSAVTDIIITQNLEKNGLL</sequence>
<dbReference type="FunFam" id="1.10.400.10:FF:000015">
    <property type="entry name" value="G protein alpha subunit"/>
    <property type="match status" value="1"/>
</dbReference>
<feature type="binding site" evidence="11">
    <location>
        <begin position="383"/>
        <end position="386"/>
    </location>
    <ligand>
        <name>GTP</name>
        <dbReference type="ChEBI" id="CHEBI:37565"/>
    </ligand>
</feature>
<dbReference type="Pfam" id="PF00503">
    <property type="entry name" value="G-alpha"/>
    <property type="match status" value="1"/>
</dbReference>
<dbReference type="InterPro" id="IPR027417">
    <property type="entry name" value="P-loop_NTPase"/>
</dbReference>
<dbReference type="SUPFAM" id="SSF52540">
    <property type="entry name" value="P-loop containing nucleoside triphosphate hydrolases"/>
    <property type="match status" value="1"/>
</dbReference>
<keyword evidence="2" id="KW-0519">Myristate</keyword>
<evidence type="ECO:0000256" key="4">
    <source>
        <dbReference type="ARBA" id="ARBA00022741"/>
    </source>
</evidence>
<gene>
    <name evidence="14" type="primary">GPA1</name>
    <name evidence="14" type="ORF">KQ657_004820</name>
</gene>
<accession>A0A9P7VA20</accession>
<reference evidence="14" key="1">
    <citation type="submission" date="2021-03" db="EMBL/GenBank/DDBJ databases">
        <authorList>
            <person name="Palmer J.M."/>
        </authorList>
    </citation>
    <scope>NUCLEOTIDE SEQUENCE</scope>
    <source>
        <strain evidence="14">ARV_011</strain>
    </source>
</reference>
<dbReference type="GO" id="GO:0005525">
    <property type="term" value="F:GTP binding"/>
    <property type="evidence" value="ECO:0007669"/>
    <property type="project" value="UniProtKB-KW"/>
</dbReference>
<feature type="binding site" evidence="11">
    <location>
        <begin position="50"/>
        <end position="55"/>
    </location>
    <ligand>
        <name>GTP</name>
        <dbReference type="ChEBI" id="CHEBI:37565"/>
    </ligand>
</feature>
<name>A0A9P7VA20_9ASCO</name>
<dbReference type="GO" id="GO:0003924">
    <property type="term" value="F:GTPase activity"/>
    <property type="evidence" value="ECO:0007669"/>
    <property type="project" value="InterPro"/>
</dbReference>
<keyword evidence="15" id="KW-1185">Reference proteome</keyword>
<evidence type="ECO:0000256" key="6">
    <source>
        <dbReference type="ARBA" id="ARBA00022842"/>
    </source>
</evidence>
<evidence type="ECO:0000256" key="9">
    <source>
        <dbReference type="ARBA" id="ARBA00023224"/>
    </source>
</evidence>